<organism evidence="1 2">
    <name type="scientific">Symbiodinium microadriaticum</name>
    <name type="common">Dinoflagellate</name>
    <name type="synonym">Zooxanthella microadriatica</name>
    <dbReference type="NCBI Taxonomy" id="2951"/>
    <lineage>
        <taxon>Eukaryota</taxon>
        <taxon>Sar</taxon>
        <taxon>Alveolata</taxon>
        <taxon>Dinophyceae</taxon>
        <taxon>Suessiales</taxon>
        <taxon>Symbiodiniaceae</taxon>
        <taxon>Symbiodinium</taxon>
    </lineage>
</organism>
<evidence type="ECO:0000313" key="1">
    <source>
        <dbReference type="EMBL" id="OLQ01802.1"/>
    </source>
</evidence>
<comment type="caution">
    <text evidence="1">The sequence shown here is derived from an EMBL/GenBank/DDBJ whole genome shotgun (WGS) entry which is preliminary data.</text>
</comment>
<dbReference type="EMBL" id="LSRX01000281">
    <property type="protein sequence ID" value="OLQ01802.1"/>
    <property type="molecule type" value="Genomic_DNA"/>
</dbReference>
<evidence type="ECO:0000313" key="2">
    <source>
        <dbReference type="Proteomes" id="UP000186817"/>
    </source>
</evidence>
<proteinExistence type="predicted"/>
<dbReference type="AlphaFoldDB" id="A0A1Q9E2Z6"/>
<name>A0A1Q9E2Z6_SYMMI</name>
<sequence length="168" mass="18710">MGKVTETTDGYNFDFGVVARLQDGSEALPNYFEAVVLAGKSDFHFANQVLPATVESELDSPSKLATIHVEPDPKLEVQKELKEELPTLLEAENMPDDTAFGLQNKGCKAKLVDRLVEQEALQKKVSAKYPEQKFEAARLLSECKKAQIGVERKRTLEAEDFFGYWGVA</sequence>
<gene>
    <name evidence="1" type="ORF">AK812_SmicGene15419</name>
</gene>
<reference evidence="1 2" key="1">
    <citation type="submission" date="2016-02" db="EMBL/GenBank/DDBJ databases">
        <title>Genome analysis of coral dinoflagellate symbionts highlights evolutionary adaptations to a symbiotic lifestyle.</title>
        <authorList>
            <person name="Aranda M."/>
            <person name="Li Y."/>
            <person name="Liew Y.J."/>
            <person name="Baumgarten S."/>
            <person name="Simakov O."/>
            <person name="Wilson M."/>
            <person name="Piel J."/>
            <person name="Ashoor H."/>
            <person name="Bougouffa S."/>
            <person name="Bajic V.B."/>
            <person name="Ryu T."/>
            <person name="Ravasi T."/>
            <person name="Bayer T."/>
            <person name="Micklem G."/>
            <person name="Kim H."/>
            <person name="Bhak J."/>
            <person name="Lajeunesse T.C."/>
            <person name="Voolstra C.R."/>
        </authorList>
    </citation>
    <scope>NUCLEOTIDE SEQUENCE [LARGE SCALE GENOMIC DNA]</scope>
    <source>
        <strain evidence="1 2">CCMP2467</strain>
    </source>
</reference>
<dbReference type="OrthoDB" id="10326092at2759"/>
<dbReference type="Proteomes" id="UP000186817">
    <property type="component" value="Unassembled WGS sequence"/>
</dbReference>
<keyword evidence="2" id="KW-1185">Reference proteome</keyword>
<accession>A0A1Q9E2Z6</accession>
<protein>
    <submittedName>
        <fullName evidence="1">Uncharacterized protein</fullName>
    </submittedName>
</protein>